<sequence length="328" mass="37066">MKRFLHHLTYLLCLGIITFVLVCACSQSSYQDATSPASADCRIIQHPMGETCVPLNPQRIFALDVLSLADTVALGIKPIAAGIWSPREGILEPTPHLAEKIEGIALHSFSSQPNLEKILLIKPDFIISVSDPSMRGIYKQLSQIAPTVLVPWAEISRDWKQHLKETAKVFGKTELAEQLLNGYYQRVEKLKQALVTLHDAPQKNYSQPFHASFVHVSNGLYLNLKDSFSGTILNDIGLLLPKLSNQLALPISEESLAEIDSDVLFIGTYRENDRSTLEYFQRKPLWSKIKAVQRDRVYLVDFHTWYGFDFFASHAVLDDIEKYLVKKP</sequence>
<dbReference type="Gene3D" id="3.40.50.1980">
    <property type="entry name" value="Nitrogenase molybdenum iron protein domain"/>
    <property type="match status" value="2"/>
</dbReference>
<proteinExistence type="inferred from homology"/>
<reference evidence="6 7" key="1">
    <citation type="journal article" date="2019" name="Genome Biol. Evol.">
        <title>Day and night: Metabolic profiles and evolutionary relationships of six axenic non-marine cyanobacteria.</title>
        <authorList>
            <person name="Will S.E."/>
            <person name="Henke P."/>
            <person name="Boedeker C."/>
            <person name="Huang S."/>
            <person name="Brinkmann H."/>
            <person name="Rohde M."/>
            <person name="Jarek M."/>
            <person name="Friedl T."/>
            <person name="Seufert S."/>
            <person name="Schumacher M."/>
            <person name="Overmann J."/>
            <person name="Neumann-Schaal M."/>
            <person name="Petersen J."/>
        </authorList>
    </citation>
    <scope>NUCLEOTIDE SEQUENCE [LARGE SCALE GENOMIC DNA]</scope>
    <source>
        <strain evidence="6 7">SAG 39.79</strain>
    </source>
</reference>
<dbReference type="AlphaFoldDB" id="A0AB37UF97"/>
<dbReference type="CDD" id="cd01146">
    <property type="entry name" value="FhuD"/>
    <property type="match status" value="1"/>
</dbReference>
<protein>
    <submittedName>
        <fullName evidence="6">Iron(III) dicitrate-binding protein</fullName>
    </submittedName>
</protein>
<comment type="caution">
    <text evidence="6">The sequence shown here is derived from an EMBL/GenBank/DDBJ whole genome shotgun (WGS) entry which is preliminary data.</text>
</comment>
<dbReference type="Pfam" id="PF01497">
    <property type="entry name" value="Peripla_BP_2"/>
    <property type="match status" value="1"/>
</dbReference>
<dbReference type="GO" id="GO:1901678">
    <property type="term" value="P:iron coordination entity transport"/>
    <property type="evidence" value="ECO:0007669"/>
    <property type="project" value="UniProtKB-ARBA"/>
</dbReference>
<dbReference type="Proteomes" id="UP000282574">
    <property type="component" value="Unassembled WGS sequence"/>
</dbReference>
<dbReference type="GO" id="GO:0030288">
    <property type="term" value="C:outer membrane-bounded periplasmic space"/>
    <property type="evidence" value="ECO:0007669"/>
    <property type="project" value="TreeGrafter"/>
</dbReference>
<dbReference type="InterPro" id="IPR051313">
    <property type="entry name" value="Bact_iron-sidero_bind"/>
</dbReference>
<dbReference type="PROSITE" id="PS51257">
    <property type="entry name" value="PROKAR_LIPOPROTEIN"/>
    <property type="match status" value="1"/>
</dbReference>
<dbReference type="EMBL" id="RSCK01000053">
    <property type="protein sequence ID" value="RUT08693.1"/>
    <property type="molecule type" value="Genomic_DNA"/>
</dbReference>
<evidence type="ECO:0000313" key="6">
    <source>
        <dbReference type="EMBL" id="RUT08693.1"/>
    </source>
</evidence>
<dbReference type="PANTHER" id="PTHR30532:SF25">
    <property type="entry name" value="IRON(III) DICITRATE-BINDING PERIPLASMIC PROTEIN"/>
    <property type="match status" value="1"/>
</dbReference>
<dbReference type="SUPFAM" id="SSF53807">
    <property type="entry name" value="Helical backbone' metal receptor"/>
    <property type="match status" value="1"/>
</dbReference>
<evidence type="ECO:0000256" key="3">
    <source>
        <dbReference type="ARBA" id="ARBA00022448"/>
    </source>
</evidence>
<dbReference type="PROSITE" id="PS50983">
    <property type="entry name" value="FE_B12_PBP"/>
    <property type="match status" value="1"/>
</dbReference>
<dbReference type="InterPro" id="IPR002491">
    <property type="entry name" value="ABC_transptr_periplasmic_BD"/>
</dbReference>
<evidence type="ECO:0000256" key="2">
    <source>
        <dbReference type="ARBA" id="ARBA00008814"/>
    </source>
</evidence>
<evidence type="ECO:0000256" key="1">
    <source>
        <dbReference type="ARBA" id="ARBA00004196"/>
    </source>
</evidence>
<accession>A0AB37UF97</accession>
<keyword evidence="7" id="KW-1185">Reference proteome</keyword>
<keyword evidence="4" id="KW-0732">Signal</keyword>
<dbReference type="RefSeq" id="WP_106168152.1">
    <property type="nucleotide sequence ID" value="NZ_JAVKZF010000002.1"/>
</dbReference>
<evidence type="ECO:0000313" key="7">
    <source>
        <dbReference type="Proteomes" id="UP000282574"/>
    </source>
</evidence>
<comment type="subcellular location">
    <subcellularLocation>
        <location evidence="1">Cell envelope</location>
    </subcellularLocation>
</comment>
<name>A0AB37UF97_9CYAN</name>
<gene>
    <name evidence="6" type="ORF">DSM107010_47640</name>
</gene>
<dbReference type="PANTHER" id="PTHR30532">
    <property type="entry name" value="IRON III DICITRATE-BINDING PERIPLASMIC PROTEIN"/>
    <property type="match status" value="1"/>
</dbReference>
<evidence type="ECO:0000256" key="4">
    <source>
        <dbReference type="ARBA" id="ARBA00022729"/>
    </source>
</evidence>
<evidence type="ECO:0000259" key="5">
    <source>
        <dbReference type="PROSITE" id="PS50983"/>
    </source>
</evidence>
<organism evidence="6 7">
    <name type="scientific">Chroococcidiopsis cubana SAG 39.79</name>
    <dbReference type="NCBI Taxonomy" id="388085"/>
    <lineage>
        <taxon>Bacteria</taxon>
        <taxon>Bacillati</taxon>
        <taxon>Cyanobacteriota</taxon>
        <taxon>Cyanophyceae</taxon>
        <taxon>Chroococcidiopsidales</taxon>
        <taxon>Chroococcidiopsidaceae</taxon>
        <taxon>Chroococcidiopsis</taxon>
    </lineage>
</organism>
<feature type="domain" description="Fe/B12 periplasmic-binding" evidence="5">
    <location>
        <begin position="59"/>
        <end position="328"/>
    </location>
</feature>
<keyword evidence="3" id="KW-0813">Transport</keyword>
<comment type="similarity">
    <text evidence="2">Belongs to the bacterial solute-binding protein 8 family.</text>
</comment>